<sequence>MLSQPPAHISIPDRYLIQDLCPKSLSSFYHPASLDSPVSDKGHISSASVYISSVYDINSSMDSYHISESPSPVDPQSELSSFPSQERFLHSDVNSYPVEDRVLPLTDSGSDHPSSKQQDKYSPPPNQQNSLLDQRRMSEPAALSGPGLYTSPPDYSTSRSNQDYPFAFQPPPLRPSNPSLYVPTLHRGASTGSLRDLRHHHFEYPPQQAEWKQDDSRHREHHPEYFNHRGDILDEPISPMHPTFAHGLNGSPTSGLPYSPINDNFYGPSPPNTGTSTSSSIAPLSPSRSISQHLQRSLNELGADGIDRKTYSFVALPGNAVKKRPRRRYDEIERLYLCSWPDCNKSYGTLNHLNAHVTMQKHGPKRSPNEFKELRKQWRKAKKEQEALAAQMRRESYSDSYDDHPAFGHRYMSSHMQQRPHSSHHPGLGLPSSVNMGSSDRYSVAMDDPRYPQHDRDDGMGAYDQMSARQRYGNLQAASWQSGSNLSSRSNVNYSASAMSSQHVHHSQLPQLAIHSRLPGEQNESMSHLNRLPQNSTLLTPLPGYSTSSLMPPLQNGNGSVAYTADGYEIYEDDNGRPSTGHASIGSMGHGSGDDFEHPQ</sequence>
<dbReference type="PANTHER" id="PTHR36167">
    <property type="entry name" value="C2H2 FINGER DOMAIN TRANSCRIPTION FACTOR (EUROFUNG)-RELATED"/>
    <property type="match status" value="1"/>
</dbReference>
<feature type="region of interest" description="Disordered" evidence="2">
    <location>
        <begin position="264"/>
        <end position="291"/>
    </location>
</feature>
<keyword evidence="1" id="KW-0479">Metal-binding</keyword>
<feature type="compositionally biased region" description="Basic and acidic residues" evidence="2">
    <location>
        <begin position="109"/>
        <end position="119"/>
    </location>
</feature>
<comment type="caution">
    <text evidence="4">The sequence shown here is derived from an EMBL/GenBank/DDBJ whole genome shotgun (WGS) entry which is preliminary data.</text>
</comment>
<evidence type="ECO:0000313" key="5">
    <source>
        <dbReference type="Proteomes" id="UP000521872"/>
    </source>
</evidence>
<dbReference type="Gene3D" id="3.30.160.60">
    <property type="entry name" value="Classic Zinc Finger"/>
    <property type="match status" value="1"/>
</dbReference>
<dbReference type="InterPro" id="IPR039327">
    <property type="entry name" value="CON7-like"/>
</dbReference>
<evidence type="ECO:0000256" key="2">
    <source>
        <dbReference type="SAM" id="MobiDB-lite"/>
    </source>
</evidence>
<dbReference type="GO" id="GO:0008270">
    <property type="term" value="F:zinc ion binding"/>
    <property type="evidence" value="ECO:0007669"/>
    <property type="project" value="UniProtKB-KW"/>
</dbReference>
<evidence type="ECO:0000259" key="3">
    <source>
        <dbReference type="PROSITE" id="PS50157"/>
    </source>
</evidence>
<evidence type="ECO:0000256" key="1">
    <source>
        <dbReference type="PROSITE-ProRule" id="PRU00042"/>
    </source>
</evidence>
<dbReference type="EMBL" id="JAACJL010000058">
    <property type="protein sequence ID" value="KAF4611295.1"/>
    <property type="molecule type" value="Genomic_DNA"/>
</dbReference>
<accession>A0A8H4VKI2</accession>
<feature type="compositionally biased region" description="Basic and acidic residues" evidence="2">
    <location>
        <begin position="447"/>
        <end position="459"/>
    </location>
</feature>
<feature type="region of interest" description="Disordered" evidence="2">
    <location>
        <begin position="102"/>
        <end position="175"/>
    </location>
</feature>
<feature type="region of interest" description="Disordered" evidence="2">
    <location>
        <begin position="64"/>
        <end position="83"/>
    </location>
</feature>
<keyword evidence="5" id="KW-1185">Reference proteome</keyword>
<feature type="region of interest" description="Disordered" evidence="2">
    <location>
        <begin position="413"/>
        <end position="461"/>
    </location>
</feature>
<feature type="compositionally biased region" description="Low complexity" evidence="2">
    <location>
        <begin position="272"/>
        <end position="291"/>
    </location>
</feature>
<dbReference type="Proteomes" id="UP000521872">
    <property type="component" value="Unassembled WGS sequence"/>
</dbReference>
<name>A0A8H4VKI2_9AGAR</name>
<proteinExistence type="predicted"/>
<dbReference type="PANTHER" id="PTHR36167:SF3">
    <property type="entry name" value="C2H2 FINGER DOMAIN TRANSCRIPTION FACTOR (EUROFUNG)-RELATED"/>
    <property type="match status" value="1"/>
</dbReference>
<protein>
    <recommendedName>
        <fullName evidence="3">C2H2-type domain-containing protein</fullName>
    </recommendedName>
</protein>
<dbReference type="PROSITE" id="PS00028">
    <property type="entry name" value="ZINC_FINGER_C2H2_1"/>
    <property type="match status" value="1"/>
</dbReference>
<feature type="compositionally biased region" description="Basic and acidic residues" evidence="2">
    <location>
        <begin position="392"/>
        <end position="401"/>
    </location>
</feature>
<dbReference type="GO" id="GO:0006355">
    <property type="term" value="P:regulation of DNA-templated transcription"/>
    <property type="evidence" value="ECO:0007669"/>
    <property type="project" value="InterPro"/>
</dbReference>
<dbReference type="AlphaFoldDB" id="A0A8H4VKI2"/>
<feature type="compositionally biased region" description="Polar residues" evidence="2">
    <location>
        <begin position="153"/>
        <end position="163"/>
    </location>
</feature>
<gene>
    <name evidence="4" type="ORF">D9613_006939</name>
</gene>
<reference evidence="4 5" key="1">
    <citation type="submission" date="2019-12" db="EMBL/GenBank/DDBJ databases">
        <authorList>
            <person name="Floudas D."/>
            <person name="Bentzer J."/>
            <person name="Ahren D."/>
            <person name="Johansson T."/>
            <person name="Persson P."/>
            <person name="Tunlid A."/>
        </authorList>
    </citation>
    <scope>NUCLEOTIDE SEQUENCE [LARGE SCALE GENOMIC DNA]</scope>
    <source>
        <strain evidence="4 5">CBS 102.39</strain>
    </source>
</reference>
<feature type="compositionally biased region" description="Polar residues" evidence="2">
    <location>
        <begin position="432"/>
        <end position="441"/>
    </location>
</feature>
<feature type="region of interest" description="Disordered" evidence="2">
    <location>
        <begin position="572"/>
        <end position="600"/>
    </location>
</feature>
<dbReference type="InterPro" id="IPR013087">
    <property type="entry name" value="Znf_C2H2_type"/>
</dbReference>
<feature type="domain" description="C2H2-type" evidence="3">
    <location>
        <begin position="336"/>
        <end position="367"/>
    </location>
</feature>
<evidence type="ECO:0000313" key="4">
    <source>
        <dbReference type="EMBL" id="KAF4611295.1"/>
    </source>
</evidence>
<keyword evidence="1" id="KW-0862">Zinc</keyword>
<keyword evidence="1" id="KW-0863">Zinc-finger</keyword>
<dbReference type="PROSITE" id="PS50157">
    <property type="entry name" value="ZINC_FINGER_C2H2_2"/>
    <property type="match status" value="1"/>
</dbReference>
<feature type="region of interest" description="Disordered" evidence="2">
    <location>
        <begin position="374"/>
        <end position="401"/>
    </location>
</feature>
<organism evidence="4 5">
    <name type="scientific">Agrocybe pediades</name>
    <dbReference type="NCBI Taxonomy" id="84607"/>
    <lineage>
        <taxon>Eukaryota</taxon>
        <taxon>Fungi</taxon>
        <taxon>Dikarya</taxon>
        <taxon>Basidiomycota</taxon>
        <taxon>Agaricomycotina</taxon>
        <taxon>Agaricomycetes</taxon>
        <taxon>Agaricomycetidae</taxon>
        <taxon>Agaricales</taxon>
        <taxon>Agaricineae</taxon>
        <taxon>Strophariaceae</taxon>
        <taxon>Agrocybe</taxon>
    </lineage>
</organism>